<evidence type="ECO:0000256" key="2">
    <source>
        <dbReference type="HAMAP-Rule" id="MF_00795"/>
    </source>
</evidence>
<dbReference type="EMBL" id="LS483343">
    <property type="protein sequence ID" value="SQF40880.1"/>
    <property type="molecule type" value="Genomic_DNA"/>
</dbReference>
<gene>
    <name evidence="2" type="primary">cutC</name>
    <name evidence="3" type="ORF">NCTC12278_01459</name>
</gene>
<dbReference type="GO" id="GO:0005507">
    <property type="term" value="F:copper ion binding"/>
    <property type="evidence" value="ECO:0007669"/>
    <property type="project" value="TreeGrafter"/>
</dbReference>
<dbReference type="STRING" id="1123303.GCA_000372425_00976"/>
<dbReference type="Pfam" id="PF03932">
    <property type="entry name" value="CutC"/>
    <property type="match status" value="1"/>
</dbReference>
<dbReference type="HAMAP" id="MF_00795">
    <property type="entry name" value="CutC"/>
    <property type="match status" value="1"/>
</dbReference>
<keyword evidence="4" id="KW-1185">Reference proteome</keyword>
<accession>A0A2X3VHN8</accession>
<protein>
    <recommendedName>
        <fullName evidence="2">PF03932 family protein CutC</fullName>
    </recommendedName>
</protein>
<keyword evidence="2" id="KW-0963">Cytoplasm</keyword>
<dbReference type="GO" id="GO:0005737">
    <property type="term" value="C:cytoplasm"/>
    <property type="evidence" value="ECO:0007669"/>
    <property type="project" value="UniProtKB-SubCell"/>
</dbReference>
<reference evidence="3 4" key="1">
    <citation type="submission" date="2018-06" db="EMBL/GenBank/DDBJ databases">
        <authorList>
            <consortium name="Pathogen Informatics"/>
            <person name="Doyle S."/>
        </authorList>
    </citation>
    <scope>NUCLEOTIDE SEQUENCE [LARGE SCALE GENOMIC DNA]</scope>
    <source>
        <strain evidence="3 4">NCTC12278</strain>
    </source>
</reference>
<dbReference type="PANTHER" id="PTHR12598:SF0">
    <property type="entry name" value="COPPER HOMEOSTASIS PROTEIN CUTC HOMOLOG"/>
    <property type="match status" value="1"/>
</dbReference>
<dbReference type="Gene3D" id="3.20.20.380">
    <property type="entry name" value="Copper homeostasis (CutC) domain"/>
    <property type="match status" value="1"/>
</dbReference>
<dbReference type="PANTHER" id="PTHR12598">
    <property type="entry name" value="COPPER HOMEOSTASIS PROTEIN CUTC"/>
    <property type="match status" value="1"/>
</dbReference>
<dbReference type="SUPFAM" id="SSF110395">
    <property type="entry name" value="CutC-like"/>
    <property type="match status" value="1"/>
</dbReference>
<sequence>MIIKELCAENLSRLFSLKPEEVSRVELCDNLAAGGTTPSYGVIKEAAQLLHEKGISLATMIRPRGGNFVYNDIELRVMEEDILKAVELESDALVLGLLTQDNRLDSEAIEQLLPATQGLPLVFHMAFDFIPKDEQKQTIDDLIDLGFSRILLHGSPLKGDIFKNIDHIKDLISHANGRIDMLLGGGVTATNYQELVQKTGANQVHGTAIITVTA</sequence>
<dbReference type="InterPro" id="IPR036822">
    <property type="entry name" value="CutC-like_dom_sf"/>
</dbReference>
<organism evidence="3 4">
    <name type="scientific">Streptococcus ferus</name>
    <dbReference type="NCBI Taxonomy" id="1345"/>
    <lineage>
        <taxon>Bacteria</taxon>
        <taxon>Bacillati</taxon>
        <taxon>Bacillota</taxon>
        <taxon>Bacilli</taxon>
        <taxon>Lactobacillales</taxon>
        <taxon>Streptococcaceae</taxon>
        <taxon>Streptococcus</taxon>
    </lineage>
</organism>
<dbReference type="RefSeq" id="WP_018030303.1">
    <property type="nucleotide sequence ID" value="NZ_LS483343.1"/>
</dbReference>
<dbReference type="AlphaFoldDB" id="A0A2X3VHN8"/>
<evidence type="ECO:0000256" key="1">
    <source>
        <dbReference type="ARBA" id="ARBA00007768"/>
    </source>
</evidence>
<dbReference type="KEGG" id="sfer:NCTC12278_01459"/>
<comment type="similarity">
    <text evidence="1 2">Belongs to the CutC family.</text>
</comment>
<dbReference type="InterPro" id="IPR005627">
    <property type="entry name" value="CutC-like"/>
</dbReference>
<comment type="caution">
    <text evidence="2">Once thought to be involved in copper homeostasis, experiments in E.coli have shown this is not the case.</text>
</comment>
<name>A0A2X3VHN8_9STRE</name>
<dbReference type="Proteomes" id="UP000249495">
    <property type="component" value="Chromosome 1"/>
</dbReference>
<proteinExistence type="inferred from homology"/>
<comment type="subcellular location">
    <subcellularLocation>
        <location evidence="2">Cytoplasm</location>
    </subcellularLocation>
</comment>
<evidence type="ECO:0000313" key="4">
    <source>
        <dbReference type="Proteomes" id="UP000249495"/>
    </source>
</evidence>
<evidence type="ECO:0000313" key="3">
    <source>
        <dbReference type="EMBL" id="SQF40880.1"/>
    </source>
</evidence>
<dbReference type="OrthoDB" id="9815677at2"/>